<evidence type="ECO:0000313" key="3">
    <source>
        <dbReference type="Proteomes" id="UP000296706"/>
    </source>
</evidence>
<name>A0A4D6HC31_9EURY</name>
<dbReference type="EMBL" id="CP031310">
    <property type="protein sequence ID" value="QCC50806.1"/>
    <property type="molecule type" value="Genomic_DNA"/>
</dbReference>
<accession>A0A4D6HC31</accession>
<gene>
    <name evidence="2" type="ORF">DV733_05905</name>
</gene>
<dbReference type="KEGG" id="hsn:DV733_05905"/>
<dbReference type="GeneID" id="39847379"/>
<sequence length="62" mass="6566">MAVPPLRVNRHALLLVASACLLVAGLWLSTLFTLGSTAWLFGALVAVHGFAGLCYAGWRVRG</sequence>
<organism evidence="2 3">
    <name type="scientific">Halapricum salinum</name>
    <dbReference type="NCBI Taxonomy" id="1457250"/>
    <lineage>
        <taxon>Archaea</taxon>
        <taxon>Methanobacteriati</taxon>
        <taxon>Methanobacteriota</taxon>
        <taxon>Stenosarchaea group</taxon>
        <taxon>Halobacteria</taxon>
        <taxon>Halobacteriales</taxon>
        <taxon>Haloarculaceae</taxon>
        <taxon>Halapricum</taxon>
    </lineage>
</organism>
<proteinExistence type="predicted"/>
<reference evidence="2 3" key="1">
    <citation type="journal article" date="2019" name="Nat. Commun.">
        <title>A new type of DNA phosphorothioation-based antiviral system in archaea.</title>
        <authorList>
            <person name="Xiong L."/>
            <person name="Liu S."/>
            <person name="Chen S."/>
            <person name="Xiao Y."/>
            <person name="Zhu B."/>
            <person name="Gao Y."/>
            <person name="Zhang Y."/>
            <person name="Chen B."/>
            <person name="Luo J."/>
            <person name="Deng Z."/>
            <person name="Chen X."/>
            <person name="Wang L."/>
            <person name="Chen S."/>
        </authorList>
    </citation>
    <scope>NUCLEOTIDE SEQUENCE [LARGE SCALE GENOMIC DNA]</scope>
    <source>
        <strain evidence="2 3">CBA1105</strain>
    </source>
</reference>
<dbReference type="RefSeq" id="WP_136342292.1">
    <property type="nucleotide sequence ID" value="NZ_CP031310.1"/>
</dbReference>
<evidence type="ECO:0000256" key="1">
    <source>
        <dbReference type="SAM" id="Phobius"/>
    </source>
</evidence>
<keyword evidence="1" id="KW-1133">Transmembrane helix</keyword>
<keyword evidence="3" id="KW-1185">Reference proteome</keyword>
<evidence type="ECO:0000313" key="2">
    <source>
        <dbReference type="EMBL" id="QCC50806.1"/>
    </source>
</evidence>
<feature type="transmembrane region" description="Helical" evidence="1">
    <location>
        <begin position="38"/>
        <end position="58"/>
    </location>
</feature>
<feature type="transmembrane region" description="Helical" evidence="1">
    <location>
        <begin position="12"/>
        <end position="32"/>
    </location>
</feature>
<keyword evidence="1" id="KW-0812">Transmembrane</keyword>
<dbReference type="AlphaFoldDB" id="A0A4D6HC31"/>
<dbReference type="Proteomes" id="UP000296706">
    <property type="component" value="Chromosome"/>
</dbReference>
<protein>
    <submittedName>
        <fullName evidence="2">Uncharacterized protein</fullName>
    </submittedName>
</protein>
<keyword evidence="1" id="KW-0472">Membrane</keyword>